<comment type="caution">
    <text evidence="2">The sequence shown here is derived from an EMBL/GenBank/DDBJ whole genome shotgun (WGS) entry which is preliminary data.</text>
</comment>
<evidence type="ECO:0000313" key="3">
    <source>
        <dbReference type="Proteomes" id="UP001476798"/>
    </source>
</evidence>
<evidence type="ECO:0000256" key="1">
    <source>
        <dbReference type="SAM" id="MobiDB-lite"/>
    </source>
</evidence>
<feature type="region of interest" description="Disordered" evidence="1">
    <location>
        <begin position="1"/>
        <end position="25"/>
    </location>
</feature>
<sequence length="114" mass="12733">MAARCSTQMPKHEHEHVNSTHRGSAHNAYRSDLNSVMPDNFTNSWGSIKAHLKYATCHFYIRRHAVQNGTLSLVFVIILQAKFVSSCGLKCQMIYPLSPPPLTLPPSRAGWRGG</sequence>
<keyword evidence="3" id="KW-1185">Reference proteome</keyword>
<organism evidence="2 3">
    <name type="scientific">Goodea atripinnis</name>
    <dbReference type="NCBI Taxonomy" id="208336"/>
    <lineage>
        <taxon>Eukaryota</taxon>
        <taxon>Metazoa</taxon>
        <taxon>Chordata</taxon>
        <taxon>Craniata</taxon>
        <taxon>Vertebrata</taxon>
        <taxon>Euteleostomi</taxon>
        <taxon>Actinopterygii</taxon>
        <taxon>Neopterygii</taxon>
        <taxon>Teleostei</taxon>
        <taxon>Neoteleostei</taxon>
        <taxon>Acanthomorphata</taxon>
        <taxon>Ovalentaria</taxon>
        <taxon>Atherinomorphae</taxon>
        <taxon>Cyprinodontiformes</taxon>
        <taxon>Goodeidae</taxon>
        <taxon>Goodea</taxon>
    </lineage>
</organism>
<gene>
    <name evidence="2" type="ORF">GOODEAATRI_022723</name>
</gene>
<accession>A0ABV0Q0D7</accession>
<proteinExistence type="predicted"/>
<dbReference type="EMBL" id="JAHRIO010092315">
    <property type="protein sequence ID" value="MEQ2189194.1"/>
    <property type="molecule type" value="Genomic_DNA"/>
</dbReference>
<dbReference type="Proteomes" id="UP001476798">
    <property type="component" value="Unassembled WGS sequence"/>
</dbReference>
<protein>
    <submittedName>
        <fullName evidence="2">Uncharacterized protein</fullName>
    </submittedName>
</protein>
<reference evidence="2 3" key="1">
    <citation type="submission" date="2021-06" db="EMBL/GenBank/DDBJ databases">
        <authorList>
            <person name="Palmer J.M."/>
        </authorList>
    </citation>
    <scope>NUCLEOTIDE SEQUENCE [LARGE SCALE GENOMIC DNA]</scope>
    <source>
        <strain evidence="2 3">GA_2019</strain>
        <tissue evidence="2">Muscle</tissue>
    </source>
</reference>
<evidence type="ECO:0000313" key="2">
    <source>
        <dbReference type="EMBL" id="MEQ2189194.1"/>
    </source>
</evidence>
<name>A0ABV0Q0D7_9TELE</name>